<comment type="caution">
    <text evidence="2">The sequence shown here is derived from an EMBL/GenBank/DDBJ whole genome shotgun (WGS) entry which is preliminary data.</text>
</comment>
<dbReference type="InterPro" id="IPR029068">
    <property type="entry name" value="Glyas_Bleomycin-R_OHBP_Dase"/>
</dbReference>
<dbReference type="PANTHER" id="PTHR33990">
    <property type="entry name" value="PROTEIN YJDN-RELATED"/>
    <property type="match status" value="1"/>
</dbReference>
<protein>
    <recommendedName>
        <fullName evidence="1">PhnB-like domain-containing protein</fullName>
    </recommendedName>
</protein>
<dbReference type="Proteomes" id="UP000095463">
    <property type="component" value="Unassembled WGS sequence"/>
</dbReference>
<dbReference type="PANTHER" id="PTHR33990:SF2">
    <property type="entry name" value="PHNB-LIKE DOMAIN-CONTAINING PROTEIN"/>
    <property type="match status" value="1"/>
</dbReference>
<dbReference type="Gene3D" id="3.10.180.10">
    <property type="entry name" value="2,3-Dihydroxybiphenyl 1,2-Dioxygenase, domain 1"/>
    <property type="match status" value="1"/>
</dbReference>
<evidence type="ECO:0000313" key="2">
    <source>
        <dbReference type="EMBL" id="OEO33116.1"/>
    </source>
</evidence>
<evidence type="ECO:0000259" key="1">
    <source>
        <dbReference type="Pfam" id="PF06983"/>
    </source>
</evidence>
<organism evidence="2 3">
    <name type="scientific">Devosia insulae DS-56</name>
    <dbReference type="NCBI Taxonomy" id="1116389"/>
    <lineage>
        <taxon>Bacteria</taxon>
        <taxon>Pseudomonadati</taxon>
        <taxon>Pseudomonadota</taxon>
        <taxon>Alphaproteobacteria</taxon>
        <taxon>Hyphomicrobiales</taxon>
        <taxon>Devosiaceae</taxon>
        <taxon>Devosia</taxon>
    </lineage>
</organism>
<feature type="domain" description="PhnB-like" evidence="1">
    <location>
        <begin position="3"/>
        <end position="111"/>
    </location>
</feature>
<dbReference type="AlphaFoldDB" id="A0A1E5XX06"/>
<dbReference type="SUPFAM" id="SSF54593">
    <property type="entry name" value="Glyoxalase/Bleomycin resistance protein/Dihydroxybiphenyl dioxygenase"/>
    <property type="match status" value="1"/>
</dbReference>
<dbReference type="Pfam" id="PF06983">
    <property type="entry name" value="3-dmu-9_3-mt"/>
    <property type="match status" value="1"/>
</dbReference>
<dbReference type="InterPro" id="IPR009725">
    <property type="entry name" value="3_dmu_93_MTrfase"/>
</dbReference>
<accession>A0A1E5XX06</accession>
<dbReference type="RefSeq" id="WP_069907759.1">
    <property type="nucleotide sequence ID" value="NZ_LAJE02000028.1"/>
</dbReference>
<dbReference type="OrthoDB" id="9806473at2"/>
<dbReference type="InterPro" id="IPR028973">
    <property type="entry name" value="PhnB-like"/>
</dbReference>
<dbReference type="PIRSF" id="PIRSF021700">
    <property type="entry name" value="3_dmu_93_MTrfase"/>
    <property type="match status" value="1"/>
</dbReference>
<keyword evidence="3" id="KW-1185">Reference proteome</keyword>
<reference evidence="2 3" key="1">
    <citation type="journal article" date="2015" name="Genome Announc.">
        <title>Genome Assemblies of Three Soil-Associated Devosia species: D. insulae, D. limi, and D. soli.</title>
        <authorList>
            <person name="Hassan Y.I."/>
            <person name="Lepp D."/>
            <person name="Zhou T."/>
        </authorList>
    </citation>
    <scope>NUCLEOTIDE SEQUENCE [LARGE SCALE GENOMIC DNA]</scope>
    <source>
        <strain evidence="2 3">DS-56</strain>
    </source>
</reference>
<dbReference type="EMBL" id="LAJE02000028">
    <property type="protein sequence ID" value="OEO33116.1"/>
    <property type="molecule type" value="Genomic_DNA"/>
</dbReference>
<dbReference type="CDD" id="cd06588">
    <property type="entry name" value="PhnB_like"/>
    <property type="match status" value="1"/>
</dbReference>
<gene>
    <name evidence="2" type="ORF">VW23_008190</name>
</gene>
<proteinExistence type="predicted"/>
<sequence>MPKIMPCLWIDDRIEEMVNFYIETFKDGEIRKVDRYPDGRIITITFRLKDQEFMALNGGPTFPFTEAISFTIDCDGQPEVDHYWDTFTADGGEESQCGWVKDRFGLSWQIVPKQLGEALAGSDRAGAARAMQSMLQMKKIIVADIQKAYAGS</sequence>
<evidence type="ECO:0000313" key="3">
    <source>
        <dbReference type="Proteomes" id="UP000095463"/>
    </source>
</evidence>
<name>A0A1E5XX06_9HYPH</name>